<dbReference type="AlphaFoldDB" id="A0A8X6VLH3"/>
<accession>A0A8X6VLH3</accession>
<gene>
    <name evidence="1" type="ORF">TNCV_1530211</name>
</gene>
<keyword evidence="2" id="KW-1185">Reference proteome</keyword>
<evidence type="ECO:0000313" key="1">
    <source>
        <dbReference type="EMBL" id="GFY11829.1"/>
    </source>
</evidence>
<reference evidence="1" key="1">
    <citation type="submission" date="2020-08" db="EMBL/GenBank/DDBJ databases">
        <title>Multicomponent nature underlies the extraordinary mechanical properties of spider dragline silk.</title>
        <authorList>
            <person name="Kono N."/>
            <person name="Nakamura H."/>
            <person name="Mori M."/>
            <person name="Yoshida Y."/>
            <person name="Ohtoshi R."/>
            <person name="Malay A.D."/>
            <person name="Moran D.A.P."/>
            <person name="Tomita M."/>
            <person name="Numata K."/>
            <person name="Arakawa K."/>
        </authorList>
    </citation>
    <scope>NUCLEOTIDE SEQUENCE</scope>
</reference>
<dbReference type="EMBL" id="BMAU01021308">
    <property type="protein sequence ID" value="GFY11829.1"/>
    <property type="molecule type" value="Genomic_DNA"/>
</dbReference>
<proteinExistence type="predicted"/>
<protein>
    <submittedName>
        <fullName evidence="1">Uncharacterized protein</fullName>
    </submittedName>
</protein>
<sequence>MGVTQIKEGFNRFKSSRMSVESDQYFERLQTARNIITVVGTVKNLIMKDCLLTVRETAEQVEVNTGPPHVILCDHAHKDCETCPQASVDETEKLRLAVSQDLLNTTYAEPGFL</sequence>
<organism evidence="1 2">
    <name type="scientific">Trichonephila clavipes</name>
    <name type="common">Golden silk orbweaver</name>
    <name type="synonym">Nephila clavipes</name>
    <dbReference type="NCBI Taxonomy" id="2585209"/>
    <lineage>
        <taxon>Eukaryota</taxon>
        <taxon>Metazoa</taxon>
        <taxon>Ecdysozoa</taxon>
        <taxon>Arthropoda</taxon>
        <taxon>Chelicerata</taxon>
        <taxon>Arachnida</taxon>
        <taxon>Araneae</taxon>
        <taxon>Araneomorphae</taxon>
        <taxon>Entelegynae</taxon>
        <taxon>Araneoidea</taxon>
        <taxon>Nephilidae</taxon>
        <taxon>Trichonephila</taxon>
    </lineage>
</organism>
<evidence type="ECO:0000313" key="2">
    <source>
        <dbReference type="Proteomes" id="UP000887159"/>
    </source>
</evidence>
<name>A0A8X6VLH3_TRICX</name>
<comment type="caution">
    <text evidence="1">The sequence shown here is derived from an EMBL/GenBank/DDBJ whole genome shotgun (WGS) entry which is preliminary data.</text>
</comment>
<dbReference type="Proteomes" id="UP000887159">
    <property type="component" value="Unassembled WGS sequence"/>
</dbReference>